<dbReference type="PANTHER" id="PTHR48079">
    <property type="entry name" value="PROTEIN YEEZ"/>
    <property type="match status" value="1"/>
</dbReference>
<dbReference type="AlphaFoldDB" id="A0AAJ0HTW6"/>
<accession>A0AAJ0HTW6</accession>
<evidence type="ECO:0000313" key="2">
    <source>
        <dbReference type="Proteomes" id="UP001275084"/>
    </source>
</evidence>
<dbReference type="Gene3D" id="3.40.50.720">
    <property type="entry name" value="NAD(P)-binding Rossmann-like Domain"/>
    <property type="match status" value="2"/>
</dbReference>
<name>A0AAJ0HTW6_9PEZI</name>
<organism evidence="1 2">
    <name type="scientific">Lasiosphaeria hispida</name>
    <dbReference type="NCBI Taxonomy" id="260671"/>
    <lineage>
        <taxon>Eukaryota</taxon>
        <taxon>Fungi</taxon>
        <taxon>Dikarya</taxon>
        <taxon>Ascomycota</taxon>
        <taxon>Pezizomycotina</taxon>
        <taxon>Sordariomycetes</taxon>
        <taxon>Sordariomycetidae</taxon>
        <taxon>Sordariales</taxon>
        <taxon>Lasiosphaeriaceae</taxon>
        <taxon>Lasiosphaeria</taxon>
    </lineage>
</organism>
<comment type="caution">
    <text evidence="1">The sequence shown here is derived from an EMBL/GenBank/DDBJ whole genome shotgun (WGS) entry which is preliminary data.</text>
</comment>
<evidence type="ECO:0008006" key="3">
    <source>
        <dbReference type="Google" id="ProtNLM"/>
    </source>
</evidence>
<reference evidence="1" key="1">
    <citation type="journal article" date="2023" name="Mol. Phylogenet. Evol.">
        <title>Genome-scale phylogeny and comparative genomics of the fungal order Sordariales.</title>
        <authorList>
            <person name="Hensen N."/>
            <person name="Bonometti L."/>
            <person name="Westerberg I."/>
            <person name="Brannstrom I.O."/>
            <person name="Guillou S."/>
            <person name="Cros-Aarteil S."/>
            <person name="Calhoun S."/>
            <person name="Haridas S."/>
            <person name="Kuo A."/>
            <person name="Mondo S."/>
            <person name="Pangilinan J."/>
            <person name="Riley R."/>
            <person name="LaButti K."/>
            <person name="Andreopoulos B."/>
            <person name="Lipzen A."/>
            <person name="Chen C."/>
            <person name="Yan M."/>
            <person name="Daum C."/>
            <person name="Ng V."/>
            <person name="Clum A."/>
            <person name="Steindorff A."/>
            <person name="Ohm R.A."/>
            <person name="Martin F."/>
            <person name="Silar P."/>
            <person name="Natvig D.O."/>
            <person name="Lalanne C."/>
            <person name="Gautier V."/>
            <person name="Ament-Velasquez S.L."/>
            <person name="Kruys A."/>
            <person name="Hutchinson M.I."/>
            <person name="Powell A.J."/>
            <person name="Barry K."/>
            <person name="Miller A.N."/>
            <person name="Grigoriev I.V."/>
            <person name="Debuchy R."/>
            <person name="Gladieux P."/>
            <person name="Hiltunen Thoren M."/>
            <person name="Johannesson H."/>
        </authorList>
    </citation>
    <scope>NUCLEOTIDE SEQUENCE</scope>
    <source>
        <strain evidence="1">CBS 955.72</strain>
    </source>
</reference>
<dbReference type="GO" id="GO:0004029">
    <property type="term" value="F:aldehyde dehydrogenase (NAD+) activity"/>
    <property type="evidence" value="ECO:0007669"/>
    <property type="project" value="TreeGrafter"/>
</dbReference>
<proteinExistence type="predicted"/>
<sequence length="358" mass="38988">MAPKVLVTGTTGYIGGDAFFALYDAHPEFEYTLVVRNEDRAKLVREKYPDTEHVKLVYGGPSASYVEVLEKEAAKTDVVLHTAESADDVSSATAISNGLLKSEGHSAENPVFWVHICGTGILQWYDQVNRRYGQPPLPSETYDDIASLPRLLTLPDEALHRDVDKVVLATNHFPSSPVQTSIVAPPTIYGAGRGPVNTTSQQLPSLARFVLQKGFAPKVGTGAVEWDNVHVTDVSSLLLQLVKIAALDPARARGDAELFGGQAYFFCANETPHVWSKVAEEIAQEAVKQRFLKEVLSKKVEMGEIPDKSWGTNSKCVASRARKFLGWAPKGPALEDEITGIVEFEANRIGAKKIGESA</sequence>
<dbReference type="Proteomes" id="UP001275084">
    <property type="component" value="Unassembled WGS sequence"/>
</dbReference>
<dbReference type="InterPro" id="IPR036291">
    <property type="entry name" value="NAD(P)-bd_dom_sf"/>
</dbReference>
<keyword evidence="2" id="KW-1185">Reference proteome</keyword>
<dbReference type="SUPFAM" id="SSF51735">
    <property type="entry name" value="NAD(P)-binding Rossmann-fold domains"/>
    <property type="match status" value="1"/>
</dbReference>
<dbReference type="EMBL" id="JAUIQD010000001">
    <property type="protein sequence ID" value="KAK3362608.1"/>
    <property type="molecule type" value="Genomic_DNA"/>
</dbReference>
<dbReference type="GO" id="GO:0005737">
    <property type="term" value="C:cytoplasm"/>
    <property type="evidence" value="ECO:0007669"/>
    <property type="project" value="TreeGrafter"/>
</dbReference>
<dbReference type="InterPro" id="IPR051783">
    <property type="entry name" value="NAD(P)-dependent_oxidoreduct"/>
</dbReference>
<dbReference type="PANTHER" id="PTHR48079:SF6">
    <property type="entry name" value="NAD(P)-BINDING DOMAIN-CONTAINING PROTEIN-RELATED"/>
    <property type="match status" value="1"/>
</dbReference>
<protein>
    <recommendedName>
        <fullName evidence="3">NAD(P)-binding domain-containing protein</fullName>
    </recommendedName>
</protein>
<gene>
    <name evidence="1" type="ORF">B0T25DRAFT_9744</name>
</gene>
<evidence type="ECO:0000313" key="1">
    <source>
        <dbReference type="EMBL" id="KAK3362608.1"/>
    </source>
</evidence>
<reference evidence="1" key="2">
    <citation type="submission" date="2023-06" db="EMBL/GenBank/DDBJ databases">
        <authorList>
            <consortium name="Lawrence Berkeley National Laboratory"/>
            <person name="Haridas S."/>
            <person name="Hensen N."/>
            <person name="Bonometti L."/>
            <person name="Westerberg I."/>
            <person name="Brannstrom I.O."/>
            <person name="Guillou S."/>
            <person name="Cros-Aarteil S."/>
            <person name="Calhoun S."/>
            <person name="Kuo A."/>
            <person name="Mondo S."/>
            <person name="Pangilinan J."/>
            <person name="Riley R."/>
            <person name="Labutti K."/>
            <person name="Andreopoulos B."/>
            <person name="Lipzen A."/>
            <person name="Chen C."/>
            <person name="Yanf M."/>
            <person name="Daum C."/>
            <person name="Ng V."/>
            <person name="Clum A."/>
            <person name="Steindorff A."/>
            <person name="Ohm R."/>
            <person name="Martin F."/>
            <person name="Silar P."/>
            <person name="Natvig D."/>
            <person name="Lalanne C."/>
            <person name="Gautier V."/>
            <person name="Ament-Velasquez S.L."/>
            <person name="Kruys A."/>
            <person name="Hutchinson M.I."/>
            <person name="Powell A.J."/>
            <person name="Barry K."/>
            <person name="Miller A.N."/>
            <person name="Grigoriev I.V."/>
            <person name="Debuchy R."/>
            <person name="Gladieux P."/>
            <person name="Thoren M.H."/>
            <person name="Johannesson H."/>
        </authorList>
    </citation>
    <scope>NUCLEOTIDE SEQUENCE</scope>
    <source>
        <strain evidence="1">CBS 955.72</strain>
    </source>
</reference>